<dbReference type="Proteomes" id="UP001378592">
    <property type="component" value="Unassembled WGS sequence"/>
</dbReference>
<accession>A0AAN9V566</accession>
<dbReference type="InterPro" id="IPR020464">
    <property type="entry name" value="LanC-like_prot_euk"/>
</dbReference>
<sequence>MLISLTHKTFKALLFPALCEFHLKFVSYSTMSQPKRYFLNKLNDYGGEEISVSENEWKQKLLQVVNVIKERQPPRVHDADGGLYVGVGGIGYMFYFLSQSPLCSVEKADFVKKGLNYIDASLSYIDSHKGDHSQKSAFLLGYAGIYAVAAVLNNSAGNKEAAEKYLRKYIKAADNCMPVHYLRCGGDELLVGRAGYLSGALWLEKELGKGTIPPKIMKNLCDSMIQSGREYARKYKSPCPLMFAYYDTEYLGAAHGLSTILQMILTVPGYLQSDPKAEFDVRTSVDYLLNLQTASGNFPCATDELGRRARSESDELVHWCHGAPGVVYLMAKAYLHWKDEKYLQACIKCGDIVWNKGLLKKGPGICHGVAGNAYVFLLLYRLTNDKKYLHRAQAFAQFMFTSEFEKGARTPDCPFSLYEGWAGSACFLADLARPQSAAFPFLDVF</sequence>
<reference evidence="4 5" key="1">
    <citation type="submission" date="2024-03" db="EMBL/GenBank/DDBJ databases">
        <title>The genome assembly and annotation of the cricket Gryllus longicercus Weissman &amp; Gray.</title>
        <authorList>
            <person name="Szrajer S."/>
            <person name="Gray D."/>
            <person name="Ylla G."/>
        </authorList>
    </citation>
    <scope>NUCLEOTIDE SEQUENCE [LARGE SCALE GENOMIC DNA]</scope>
    <source>
        <strain evidence="4">DAG 2021-001</strain>
        <tissue evidence="4">Whole body minus gut</tissue>
    </source>
</reference>
<evidence type="ECO:0000256" key="3">
    <source>
        <dbReference type="PIRSR" id="PIRSR607822-1"/>
    </source>
</evidence>
<dbReference type="InterPro" id="IPR012341">
    <property type="entry name" value="6hp_glycosidase-like_sf"/>
</dbReference>
<proteinExistence type="inferred from homology"/>
<evidence type="ECO:0000313" key="4">
    <source>
        <dbReference type="EMBL" id="KAK7789539.1"/>
    </source>
</evidence>
<protein>
    <recommendedName>
        <fullName evidence="2">LanC-like protein 3 homolog</fullName>
    </recommendedName>
</protein>
<keyword evidence="5" id="KW-1185">Reference proteome</keyword>
<evidence type="ECO:0000256" key="1">
    <source>
        <dbReference type="ARBA" id="ARBA00007179"/>
    </source>
</evidence>
<name>A0AAN9V566_9ORTH</name>
<dbReference type="PANTHER" id="PTHR12736:SF7">
    <property type="entry name" value="LANC-LIKE PROTEIN 3"/>
    <property type="match status" value="1"/>
</dbReference>
<dbReference type="GO" id="GO:0005886">
    <property type="term" value="C:plasma membrane"/>
    <property type="evidence" value="ECO:0007669"/>
    <property type="project" value="TreeGrafter"/>
</dbReference>
<dbReference type="Gene3D" id="1.50.10.10">
    <property type="match status" value="1"/>
</dbReference>
<dbReference type="PRINTS" id="PR01951">
    <property type="entry name" value="LANCEUKARYTE"/>
</dbReference>
<dbReference type="FunFam" id="1.50.10.10:FF:000012">
    <property type="entry name" value="LanC-like protein 3"/>
    <property type="match status" value="1"/>
</dbReference>
<comment type="caution">
    <text evidence="4">The sequence shown here is derived from an EMBL/GenBank/DDBJ whole genome shotgun (WGS) entry which is preliminary data.</text>
</comment>
<organism evidence="4 5">
    <name type="scientific">Gryllus longicercus</name>
    <dbReference type="NCBI Taxonomy" id="2509291"/>
    <lineage>
        <taxon>Eukaryota</taxon>
        <taxon>Metazoa</taxon>
        <taxon>Ecdysozoa</taxon>
        <taxon>Arthropoda</taxon>
        <taxon>Hexapoda</taxon>
        <taxon>Insecta</taxon>
        <taxon>Pterygota</taxon>
        <taxon>Neoptera</taxon>
        <taxon>Polyneoptera</taxon>
        <taxon>Orthoptera</taxon>
        <taxon>Ensifera</taxon>
        <taxon>Gryllidea</taxon>
        <taxon>Grylloidea</taxon>
        <taxon>Gryllidae</taxon>
        <taxon>Gryllinae</taxon>
        <taxon>Gryllus</taxon>
    </lineage>
</organism>
<dbReference type="GO" id="GO:0005975">
    <property type="term" value="P:carbohydrate metabolic process"/>
    <property type="evidence" value="ECO:0007669"/>
    <property type="project" value="InterPro"/>
</dbReference>
<feature type="binding site" evidence="3">
    <location>
        <position position="320"/>
    </location>
    <ligand>
        <name>Zn(2+)</name>
        <dbReference type="ChEBI" id="CHEBI:29105"/>
    </ligand>
</feature>
<dbReference type="AlphaFoldDB" id="A0AAN9V566"/>
<dbReference type="SMART" id="SM01260">
    <property type="entry name" value="LANC_like"/>
    <property type="match status" value="1"/>
</dbReference>
<comment type="similarity">
    <text evidence="1">Belongs to the LanC-like protein family.</text>
</comment>
<dbReference type="InterPro" id="IPR007822">
    <property type="entry name" value="LANC-like"/>
</dbReference>
<gene>
    <name evidence="4" type="ORF">R5R35_010319</name>
</gene>
<dbReference type="GO" id="GO:0046872">
    <property type="term" value="F:metal ion binding"/>
    <property type="evidence" value="ECO:0007669"/>
    <property type="project" value="UniProtKB-KW"/>
</dbReference>
<evidence type="ECO:0000313" key="5">
    <source>
        <dbReference type="Proteomes" id="UP001378592"/>
    </source>
</evidence>
<evidence type="ECO:0000256" key="2">
    <source>
        <dbReference type="ARBA" id="ARBA00069999"/>
    </source>
</evidence>
<feature type="binding site" evidence="3">
    <location>
        <position position="367"/>
    </location>
    <ligand>
        <name>Zn(2+)</name>
        <dbReference type="ChEBI" id="CHEBI:29105"/>
    </ligand>
</feature>
<dbReference type="PANTHER" id="PTHR12736">
    <property type="entry name" value="LANC-LIKE PROTEIN"/>
    <property type="match status" value="1"/>
</dbReference>
<dbReference type="GO" id="GO:0031179">
    <property type="term" value="P:peptide modification"/>
    <property type="evidence" value="ECO:0007669"/>
    <property type="project" value="InterPro"/>
</dbReference>
<dbReference type="CDD" id="cd04794">
    <property type="entry name" value="euk_LANCL"/>
    <property type="match status" value="1"/>
</dbReference>
<keyword evidence="3" id="KW-0479">Metal-binding</keyword>
<feature type="binding site" evidence="3">
    <location>
        <position position="366"/>
    </location>
    <ligand>
        <name>Zn(2+)</name>
        <dbReference type="ChEBI" id="CHEBI:29105"/>
    </ligand>
</feature>
<keyword evidence="3" id="KW-0862">Zinc</keyword>
<dbReference type="PRINTS" id="PR01950">
    <property type="entry name" value="LANCSUPER"/>
</dbReference>
<dbReference type="SUPFAM" id="SSF158745">
    <property type="entry name" value="LanC-like"/>
    <property type="match status" value="1"/>
</dbReference>
<dbReference type="Pfam" id="PF05147">
    <property type="entry name" value="LANC_like"/>
    <property type="match status" value="1"/>
</dbReference>
<dbReference type="EMBL" id="JAZDUA010000740">
    <property type="protein sequence ID" value="KAK7789539.1"/>
    <property type="molecule type" value="Genomic_DNA"/>
</dbReference>